<dbReference type="PROSITE" id="PS50157">
    <property type="entry name" value="ZINC_FINGER_C2H2_2"/>
    <property type="match status" value="1"/>
</dbReference>
<evidence type="ECO:0000313" key="3">
    <source>
        <dbReference type="EMBL" id="CAB3238229.1"/>
    </source>
</evidence>
<evidence type="ECO:0000313" key="4">
    <source>
        <dbReference type="Proteomes" id="UP000494106"/>
    </source>
</evidence>
<protein>
    <recommendedName>
        <fullName evidence="2">C2H2-type domain-containing protein</fullName>
    </recommendedName>
</protein>
<dbReference type="InterPro" id="IPR013087">
    <property type="entry name" value="Znf_C2H2_type"/>
</dbReference>
<comment type="caution">
    <text evidence="3">The sequence shown here is derived from an EMBL/GenBank/DDBJ whole genome shotgun (WGS) entry which is preliminary data.</text>
</comment>
<sequence>MFRSYRDTVRTPVKTSKEAAKKYYCDLCDDDHQDRVWESELDVEIHRRRVHNEELIQLMKEPKNYMCSVCLRKQSDKATLIAHIKTDHLLSSPDAPRGITLAPEIQICVLCRTLCETEEQMLHHIYGDHSPMNTVEIKRHVCACGEEFFNRVLLKHHIFMMKGNHQACDGTEMTVIMTHPETNFQDPVYNPEPEAIFAHNTDEGTAGFFVNIKENENTSHPNMLPNEVDHNTSSDITLKSLGNISPQMSTESRFNVNDQISEQDIGKQTEHKIDLQLLHDLNDPQEINIPSEDNIHIQTNNETNKIVIQTYNHTDTQLNNNDNNLVEMDIDPEPDRLIIDSDNDIYNDQIILNANEYNFQSPNKSKEITIGTSNIRIQLVDVDDTSSHNQIPRLKKKPSNQNIILLNNTLPKKYGSSKHFYEQIVHSSDEISASEGSGQYRYVLDPAGGQMEFIEESSPNEEVYEVVELPGDPNEERIVVEEALLFS</sequence>
<organism evidence="3 4">
    <name type="scientific">Arctia plantaginis</name>
    <name type="common">Wood tiger moth</name>
    <name type="synonym">Phalaena plantaginis</name>
    <dbReference type="NCBI Taxonomy" id="874455"/>
    <lineage>
        <taxon>Eukaryota</taxon>
        <taxon>Metazoa</taxon>
        <taxon>Ecdysozoa</taxon>
        <taxon>Arthropoda</taxon>
        <taxon>Hexapoda</taxon>
        <taxon>Insecta</taxon>
        <taxon>Pterygota</taxon>
        <taxon>Neoptera</taxon>
        <taxon>Endopterygota</taxon>
        <taxon>Lepidoptera</taxon>
        <taxon>Glossata</taxon>
        <taxon>Ditrysia</taxon>
        <taxon>Noctuoidea</taxon>
        <taxon>Erebidae</taxon>
        <taxon>Arctiinae</taxon>
        <taxon>Arctia</taxon>
    </lineage>
</organism>
<keyword evidence="1" id="KW-0479">Metal-binding</keyword>
<proteinExistence type="predicted"/>
<accession>A0A8S0ZYS4</accession>
<dbReference type="OrthoDB" id="7770689at2759"/>
<gene>
    <name evidence="3" type="ORF">APLA_LOCUS7350</name>
</gene>
<keyword evidence="1" id="KW-0862">Zinc</keyword>
<keyword evidence="1" id="KW-0863">Zinc-finger</keyword>
<dbReference type="EMBL" id="CADEBC010000497">
    <property type="protein sequence ID" value="CAB3238229.1"/>
    <property type="molecule type" value="Genomic_DNA"/>
</dbReference>
<dbReference type="Proteomes" id="UP000494106">
    <property type="component" value="Unassembled WGS sequence"/>
</dbReference>
<reference evidence="3 4" key="1">
    <citation type="submission" date="2020-04" db="EMBL/GenBank/DDBJ databases">
        <authorList>
            <person name="Wallbank WR R."/>
            <person name="Pardo Diaz C."/>
            <person name="Kozak K."/>
            <person name="Martin S."/>
            <person name="Jiggins C."/>
            <person name="Moest M."/>
            <person name="Warren A I."/>
            <person name="Byers J.R.P. K."/>
            <person name="Montejo-Kovacevich G."/>
            <person name="Yen C E."/>
        </authorList>
    </citation>
    <scope>NUCLEOTIDE SEQUENCE [LARGE SCALE GENOMIC DNA]</scope>
</reference>
<evidence type="ECO:0000256" key="1">
    <source>
        <dbReference type="PROSITE-ProRule" id="PRU00042"/>
    </source>
</evidence>
<dbReference type="Gene3D" id="3.30.160.60">
    <property type="entry name" value="Classic Zinc Finger"/>
    <property type="match status" value="1"/>
</dbReference>
<feature type="domain" description="C2H2-type" evidence="2">
    <location>
        <begin position="65"/>
        <end position="93"/>
    </location>
</feature>
<keyword evidence="4" id="KW-1185">Reference proteome</keyword>
<name>A0A8S0ZYS4_ARCPL</name>
<dbReference type="GO" id="GO:0008270">
    <property type="term" value="F:zinc ion binding"/>
    <property type="evidence" value="ECO:0007669"/>
    <property type="project" value="UniProtKB-KW"/>
</dbReference>
<dbReference type="SMART" id="SM00355">
    <property type="entry name" value="ZnF_C2H2"/>
    <property type="match status" value="3"/>
</dbReference>
<dbReference type="AlphaFoldDB" id="A0A8S0ZYS4"/>
<evidence type="ECO:0000259" key="2">
    <source>
        <dbReference type="PROSITE" id="PS50157"/>
    </source>
</evidence>